<name>A0A7W7VBD5_9PSEU</name>
<dbReference type="Proteomes" id="UP000520767">
    <property type="component" value="Unassembled WGS sequence"/>
</dbReference>
<evidence type="ECO:0000313" key="2">
    <source>
        <dbReference type="EMBL" id="MBB4903841.1"/>
    </source>
</evidence>
<organism evidence="2 3">
    <name type="scientific">Actinophytocola algeriensis</name>
    <dbReference type="NCBI Taxonomy" id="1768010"/>
    <lineage>
        <taxon>Bacteria</taxon>
        <taxon>Bacillati</taxon>
        <taxon>Actinomycetota</taxon>
        <taxon>Actinomycetes</taxon>
        <taxon>Pseudonocardiales</taxon>
        <taxon>Pseudonocardiaceae</taxon>
    </lineage>
</organism>
<evidence type="ECO:0000256" key="1">
    <source>
        <dbReference type="SAM" id="MobiDB-lite"/>
    </source>
</evidence>
<feature type="compositionally biased region" description="Polar residues" evidence="1">
    <location>
        <begin position="1"/>
        <end position="10"/>
    </location>
</feature>
<reference evidence="2 3" key="1">
    <citation type="submission" date="2020-08" db="EMBL/GenBank/DDBJ databases">
        <title>Genomic Encyclopedia of Type Strains, Phase III (KMG-III): the genomes of soil and plant-associated and newly described type strains.</title>
        <authorList>
            <person name="Whitman W."/>
        </authorList>
    </citation>
    <scope>NUCLEOTIDE SEQUENCE [LARGE SCALE GENOMIC DNA]</scope>
    <source>
        <strain evidence="2 3">CECT 8960</strain>
    </source>
</reference>
<comment type="caution">
    <text evidence="2">The sequence shown here is derived from an EMBL/GenBank/DDBJ whole genome shotgun (WGS) entry which is preliminary data.</text>
</comment>
<feature type="region of interest" description="Disordered" evidence="1">
    <location>
        <begin position="1"/>
        <end position="33"/>
    </location>
</feature>
<protein>
    <submittedName>
        <fullName evidence="2">Uncharacterized protein</fullName>
    </submittedName>
</protein>
<accession>A0A7W7VBD5</accession>
<evidence type="ECO:0000313" key="3">
    <source>
        <dbReference type="Proteomes" id="UP000520767"/>
    </source>
</evidence>
<sequence>MTTASTQAAKSSRPPAAVFGPDLATAAGGGFVD</sequence>
<keyword evidence="3" id="KW-1185">Reference proteome</keyword>
<proteinExistence type="predicted"/>
<dbReference type="AlphaFoldDB" id="A0A7W7VBD5"/>
<dbReference type="EMBL" id="JACHJQ010000001">
    <property type="protein sequence ID" value="MBB4903841.1"/>
    <property type="molecule type" value="Genomic_DNA"/>
</dbReference>
<gene>
    <name evidence="2" type="ORF">FHR82_000051</name>
</gene>